<dbReference type="GO" id="GO:0005739">
    <property type="term" value="C:mitochondrion"/>
    <property type="evidence" value="ECO:0007669"/>
    <property type="project" value="TreeGrafter"/>
</dbReference>
<dbReference type="PROSITE" id="PS00867">
    <property type="entry name" value="CPSASE_2"/>
    <property type="match status" value="1"/>
</dbReference>
<evidence type="ECO:0000256" key="3">
    <source>
        <dbReference type="ARBA" id="ARBA00022741"/>
    </source>
</evidence>
<comment type="caution">
    <text evidence="11">The sequence shown here is derived from an EMBL/GenBank/DDBJ whole genome shotgun (WGS) entry which is preliminary data.</text>
</comment>
<keyword evidence="6" id="KW-0092">Biotin</keyword>
<feature type="domain" description="Lipoyl-binding" evidence="8">
    <location>
        <begin position="603"/>
        <end position="679"/>
    </location>
</feature>
<accession>A0A9Q0L738</accession>
<dbReference type="Gene3D" id="3.30.470.20">
    <property type="entry name" value="ATP-grasp fold, B domain"/>
    <property type="match status" value="1"/>
</dbReference>
<dbReference type="OrthoDB" id="196847at2759"/>
<dbReference type="Pfam" id="PF18140">
    <property type="entry name" value="PCC_BT"/>
    <property type="match status" value="1"/>
</dbReference>
<evidence type="ECO:0000256" key="6">
    <source>
        <dbReference type="ARBA" id="ARBA00023267"/>
    </source>
</evidence>
<dbReference type="CDD" id="cd06850">
    <property type="entry name" value="biotinyl_domain"/>
    <property type="match status" value="1"/>
</dbReference>
<dbReference type="PROSITE" id="PS50968">
    <property type="entry name" value="BIOTINYL_LIPOYL"/>
    <property type="match status" value="1"/>
</dbReference>
<dbReference type="GO" id="GO:0046872">
    <property type="term" value="F:metal ion binding"/>
    <property type="evidence" value="ECO:0007669"/>
    <property type="project" value="InterPro"/>
</dbReference>
<dbReference type="OMA" id="HEIQVTC"/>
<dbReference type="PANTHER" id="PTHR18866:SF33">
    <property type="entry name" value="METHYLCROTONOYL-COA CARBOXYLASE SUBUNIT ALPHA, MITOCHONDRIAL-RELATED"/>
    <property type="match status" value="1"/>
</dbReference>
<dbReference type="GO" id="GO:0005524">
    <property type="term" value="F:ATP binding"/>
    <property type="evidence" value="ECO:0007669"/>
    <property type="project" value="UniProtKB-UniRule"/>
</dbReference>
<evidence type="ECO:0000256" key="1">
    <source>
        <dbReference type="ARBA" id="ARBA00001953"/>
    </source>
</evidence>
<dbReference type="EMBL" id="JAPDFW010000130">
    <property type="protein sequence ID" value="KAJ5067291.1"/>
    <property type="molecule type" value="Genomic_DNA"/>
</dbReference>
<dbReference type="SMART" id="SM00878">
    <property type="entry name" value="Biotin_carb_C"/>
    <property type="match status" value="1"/>
</dbReference>
<dbReference type="InterPro" id="IPR011761">
    <property type="entry name" value="ATP-grasp"/>
</dbReference>
<dbReference type="NCBIfam" id="NF006367">
    <property type="entry name" value="PRK08591.1"/>
    <property type="match status" value="1"/>
</dbReference>
<name>A0A9Q0L738_ANAIG</name>
<dbReference type="SUPFAM" id="SSF56059">
    <property type="entry name" value="Glutathione synthetase ATP-binding domain-like"/>
    <property type="match status" value="1"/>
</dbReference>
<evidence type="ECO:0000256" key="4">
    <source>
        <dbReference type="ARBA" id="ARBA00022840"/>
    </source>
</evidence>
<evidence type="ECO:0000259" key="9">
    <source>
        <dbReference type="PROSITE" id="PS50975"/>
    </source>
</evidence>
<evidence type="ECO:0000259" key="8">
    <source>
        <dbReference type="PROSITE" id="PS50968"/>
    </source>
</evidence>
<dbReference type="Proteomes" id="UP001149090">
    <property type="component" value="Unassembled WGS sequence"/>
</dbReference>
<dbReference type="InterPro" id="IPR005479">
    <property type="entry name" value="CPAse_ATP-bd"/>
</dbReference>
<dbReference type="PANTHER" id="PTHR18866">
    <property type="entry name" value="CARBOXYLASE:PYRUVATE/ACETYL-COA/PROPIONYL-COA CARBOXYLASE"/>
    <property type="match status" value="1"/>
</dbReference>
<keyword evidence="12" id="KW-1185">Reference proteome</keyword>
<dbReference type="PROSITE" id="PS50975">
    <property type="entry name" value="ATP_GRASP"/>
    <property type="match status" value="1"/>
</dbReference>
<dbReference type="Pfam" id="PF00289">
    <property type="entry name" value="Biotin_carb_N"/>
    <property type="match status" value="1"/>
</dbReference>
<keyword evidence="5" id="KW-0443">Lipid metabolism</keyword>
<dbReference type="InterPro" id="IPR005481">
    <property type="entry name" value="BC-like_N"/>
</dbReference>
<dbReference type="Gene3D" id="3.30.700.30">
    <property type="match status" value="1"/>
</dbReference>
<dbReference type="AlphaFoldDB" id="A0A9Q0L738"/>
<evidence type="ECO:0000313" key="11">
    <source>
        <dbReference type="EMBL" id="KAJ5067291.1"/>
    </source>
</evidence>
<dbReference type="InterPro" id="IPR011764">
    <property type="entry name" value="Biotin_carboxylation_dom"/>
</dbReference>
<comment type="cofactor">
    <cofactor evidence="1">
        <name>biotin</name>
        <dbReference type="ChEBI" id="CHEBI:57586"/>
    </cofactor>
</comment>
<dbReference type="SUPFAM" id="SSF51230">
    <property type="entry name" value="Single hybrid motif"/>
    <property type="match status" value="1"/>
</dbReference>
<dbReference type="Pfam" id="PF02786">
    <property type="entry name" value="CPSase_L_D2"/>
    <property type="match status" value="1"/>
</dbReference>
<dbReference type="InterPro" id="IPR011054">
    <property type="entry name" value="Rudment_hybrid_motif"/>
</dbReference>
<dbReference type="Pfam" id="PF02785">
    <property type="entry name" value="Biotin_carb_C"/>
    <property type="match status" value="1"/>
</dbReference>
<dbReference type="Pfam" id="PF00364">
    <property type="entry name" value="Biotin_lipoyl"/>
    <property type="match status" value="1"/>
</dbReference>
<keyword evidence="3 7" id="KW-0547">Nucleotide-binding</keyword>
<reference evidence="11" key="1">
    <citation type="submission" date="2022-10" db="EMBL/GenBank/DDBJ databases">
        <title>Novel sulphate-reducing endosymbionts in the free-living metamonad Anaeramoeba.</title>
        <authorList>
            <person name="Jerlstrom-Hultqvist J."/>
            <person name="Cepicka I."/>
            <person name="Gallot-Lavallee L."/>
            <person name="Salas-Leiva D."/>
            <person name="Curtis B.A."/>
            <person name="Zahonova K."/>
            <person name="Pipaliya S."/>
            <person name="Dacks J."/>
            <person name="Roger A.J."/>
        </authorList>
    </citation>
    <scope>NUCLEOTIDE SEQUENCE</scope>
    <source>
        <strain evidence="11">BMAN</strain>
    </source>
</reference>
<proteinExistence type="predicted"/>
<evidence type="ECO:0000256" key="2">
    <source>
        <dbReference type="ARBA" id="ARBA00022598"/>
    </source>
</evidence>
<organism evidence="11 12">
    <name type="scientific">Anaeramoeba ignava</name>
    <name type="common">Anaerobic marine amoeba</name>
    <dbReference type="NCBI Taxonomy" id="1746090"/>
    <lineage>
        <taxon>Eukaryota</taxon>
        <taxon>Metamonada</taxon>
        <taxon>Anaeramoebidae</taxon>
        <taxon>Anaeramoeba</taxon>
    </lineage>
</organism>
<dbReference type="InterPro" id="IPR000089">
    <property type="entry name" value="Biotin_lipoyl"/>
</dbReference>
<dbReference type="SUPFAM" id="SSF52440">
    <property type="entry name" value="PreATP-grasp domain"/>
    <property type="match status" value="1"/>
</dbReference>
<protein>
    <submittedName>
        <fullName evidence="11">Methylcrotonoyl-coa carboxylase subunit alpha -related</fullName>
    </submittedName>
</protein>
<dbReference type="InterPro" id="IPR016185">
    <property type="entry name" value="PreATP-grasp_dom_sf"/>
</dbReference>
<dbReference type="InterPro" id="IPR041265">
    <property type="entry name" value="PCC_BT"/>
</dbReference>
<keyword evidence="4 7" id="KW-0067">ATP-binding</keyword>
<feature type="domain" description="ATP-grasp" evidence="9">
    <location>
        <begin position="133"/>
        <end position="330"/>
    </location>
</feature>
<dbReference type="GO" id="GO:0006629">
    <property type="term" value="P:lipid metabolic process"/>
    <property type="evidence" value="ECO:0007669"/>
    <property type="project" value="UniProtKB-KW"/>
</dbReference>
<gene>
    <name evidence="11" type="ORF">M0811_13069</name>
</gene>
<dbReference type="PROSITE" id="PS50979">
    <property type="entry name" value="BC"/>
    <property type="match status" value="1"/>
</dbReference>
<dbReference type="InterPro" id="IPR050856">
    <property type="entry name" value="Biotin_carboxylase_complex"/>
</dbReference>
<sequence length="680" mass="75949">MSKQFIRSFATKPVFDKILVANRGEIACRIMRTAKKMGIKTVGVYSDADLSSLHVAKADEVVRVGPAPSNQSYLIIENIINAAKKTGAQAIHPGYGFLSEKREFSKAVADNGMVFIGPHADAIDQMGCKIASKKIAKAAGVNVIPGYVGEVFTPEEVLKIAHQIGYPIMIKAAGGGGGKGMRVAWNDEEAKEGIRLSKEEAKSAFDDDRIFIEKFIDNPRHIEIQVLADNYGNAVYVNERECSIQRRNQKVIEEAPSIFLDPATRKKMGEQAVMLCHAVKYNSAGTCEFIVDPNKNFYFLEMNTRLQVEHPVTEYTTGLDLVEHMIRVAAGEKLSVKQSDIGINGWATECRVYAEDPERGFLPSIGTLVKYKEPEIPEDKSIRIDTGFIDGAEISMFYDPLISKLITYGKTRNESIQRMKEALDSYVIEGVNHNIPFLRAILDQPRYVEGKITTKYIPEMWPDGFKGVVLKPDEKEQLAAGAIIMDLLRAEKAHTISGKLQGFKHDPQSEFVVQFLEEKYNCDVEKTKDGYIITANGNKNIVKDIDWIVDDHIFKATINNKKVVLQMIKPKPEGFVIRHLGTKFDVFVRTKRQAELAPFMPEPIVLDTSKFLVAPMPGMIFSITDKKPGDKVNAGEELCIIEAMKMQNLLKCEKDTTIKKINVKTGQNVGVDEILIEYGD</sequence>
<dbReference type="InterPro" id="IPR005482">
    <property type="entry name" value="Biotin_COase_C"/>
</dbReference>
<dbReference type="FunFam" id="3.40.50.20:FF:000010">
    <property type="entry name" value="Propionyl-CoA carboxylase subunit alpha"/>
    <property type="match status" value="1"/>
</dbReference>
<keyword evidence="2" id="KW-0436">Ligase</keyword>
<dbReference type="PROSITE" id="PS00866">
    <property type="entry name" value="CPSASE_1"/>
    <property type="match status" value="1"/>
</dbReference>
<feature type="domain" description="Biotin carboxylation" evidence="10">
    <location>
        <begin position="14"/>
        <end position="462"/>
    </location>
</feature>
<dbReference type="GO" id="GO:0004658">
    <property type="term" value="F:propionyl-CoA carboxylase activity"/>
    <property type="evidence" value="ECO:0007669"/>
    <property type="project" value="TreeGrafter"/>
</dbReference>
<dbReference type="SUPFAM" id="SSF51246">
    <property type="entry name" value="Rudiment single hybrid motif"/>
    <property type="match status" value="1"/>
</dbReference>
<evidence type="ECO:0000256" key="7">
    <source>
        <dbReference type="PROSITE-ProRule" id="PRU00409"/>
    </source>
</evidence>
<dbReference type="Gene3D" id="2.40.50.100">
    <property type="match status" value="1"/>
</dbReference>
<dbReference type="FunFam" id="3.30.1490.20:FF:000003">
    <property type="entry name" value="acetyl-CoA carboxylase isoform X1"/>
    <property type="match status" value="1"/>
</dbReference>
<dbReference type="FunFam" id="3.30.470.20:FF:000028">
    <property type="entry name" value="Methylcrotonoyl-CoA carboxylase subunit alpha, mitochondrial"/>
    <property type="match status" value="1"/>
</dbReference>
<dbReference type="InterPro" id="IPR011053">
    <property type="entry name" value="Single_hybrid_motif"/>
</dbReference>
<evidence type="ECO:0000259" key="10">
    <source>
        <dbReference type="PROSITE" id="PS50979"/>
    </source>
</evidence>
<evidence type="ECO:0000256" key="5">
    <source>
        <dbReference type="ARBA" id="ARBA00023098"/>
    </source>
</evidence>
<evidence type="ECO:0000313" key="12">
    <source>
        <dbReference type="Proteomes" id="UP001149090"/>
    </source>
</evidence>